<protein>
    <submittedName>
        <fullName evidence="1">Uncharacterized protein</fullName>
    </submittedName>
</protein>
<evidence type="ECO:0000313" key="2">
    <source>
        <dbReference type="Proteomes" id="UP000619078"/>
    </source>
</evidence>
<dbReference type="Proteomes" id="UP000619078">
    <property type="component" value="Unassembled WGS sequence"/>
</dbReference>
<dbReference type="RefSeq" id="WP_191166241.1">
    <property type="nucleotide sequence ID" value="NZ_JACWMX010000014.1"/>
</dbReference>
<sequence>MENYPITISNDKDVHHFEVGEYVHHDEDKCKYKVFENGAYVASFTPDEHDFLHICQNPGGLNEELLHLVADQIEAHHPMGINDNIRKLKYEKYLDRLDWFWIGKYPCKIVFCGTGNKA</sequence>
<dbReference type="EMBL" id="JACWMX010000014">
    <property type="protein sequence ID" value="MBD1395508.1"/>
    <property type="molecule type" value="Genomic_DNA"/>
</dbReference>
<comment type="caution">
    <text evidence="1">The sequence shown here is derived from an EMBL/GenBank/DDBJ whole genome shotgun (WGS) entry which is preliminary data.</text>
</comment>
<reference evidence="1" key="1">
    <citation type="submission" date="2020-09" db="EMBL/GenBank/DDBJ databases">
        <title>Novel species of Mucilaginibacter isolated from a glacier on the Tibetan Plateau.</title>
        <authorList>
            <person name="Liu Q."/>
            <person name="Xin Y.-H."/>
        </authorList>
    </citation>
    <scope>NUCLEOTIDE SEQUENCE</scope>
    <source>
        <strain evidence="1">ZB1P21</strain>
    </source>
</reference>
<organism evidence="1 2">
    <name type="scientific">Mucilaginibacter glaciei</name>
    <dbReference type="NCBI Taxonomy" id="2772109"/>
    <lineage>
        <taxon>Bacteria</taxon>
        <taxon>Pseudomonadati</taxon>
        <taxon>Bacteroidota</taxon>
        <taxon>Sphingobacteriia</taxon>
        <taxon>Sphingobacteriales</taxon>
        <taxon>Sphingobacteriaceae</taxon>
        <taxon>Mucilaginibacter</taxon>
    </lineage>
</organism>
<keyword evidence="2" id="KW-1185">Reference proteome</keyword>
<accession>A0A926NUG5</accession>
<gene>
    <name evidence="1" type="ORF">IDJ76_20565</name>
</gene>
<dbReference type="AlphaFoldDB" id="A0A926NUG5"/>
<proteinExistence type="predicted"/>
<name>A0A926NUG5_9SPHI</name>
<evidence type="ECO:0000313" key="1">
    <source>
        <dbReference type="EMBL" id="MBD1395508.1"/>
    </source>
</evidence>